<dbReference type="AlphaFoldDB" id="A0AAW0DJI0"/>
<keyword evidence="3" id="KW-1185">Reference proteome</keyword>
<sequence length="220" mass="24288">MALTVARHIHGGAVKPPKRVMSPLRTIIFHIPSASTITLASSPLLAFLVPSTAAHGRDTDSSPALASPPFYIAFSRSSRRRRASLHLLRSNGCVVPAALGRLEAAQTTNRKQPENIGGRRDAQVQPAPQISSLPPLLLLSLTFHMARQHNRNHPLQIQSSRPLVPTCCLRIRPRPHTFTSLLHDGVRGGAPYIHFHCRLPPRSSTILASRNRTRRRDQTH</sequence>
<gene>
    <name evidence="2" type="ORF">R3P38DRAFT_3172972</name>
</gene>
<dbReference type="EMBL" id="JAWWNJ010000007">
    <property type="protein sequence ID" value="KAK7052660.1"/>
    <property type="molecule type" value="Genomic_DNA"/>
</dbReference>
<evidence type="ECO:0000256" key="1">
    <source>
        <dbReference type="SAM" id="MobiDB-lite"/>
    </source>
</evidence>
<name>A0AAW0DJI0_9AGAR</name>
<reference evidence="2 3" key="1">
    <citation type="journal article" date="2024" name="J Genomics">
        <title>Draft genome sequencing and assembly of Favolaschia claudopus CIRM-BRFM 2984 isolated from oak limbs.</title>
        <authorList>
            <person name="Navarro D."/>
            <person name="Drula E."/>
            <person name="Chaduli D."/>
            <person name="Cazenave R."/>
            <person name="Ahrendt S."/>
            <person name="Wang J."/>
            <person name="Lipzen A."/>
            <person name="Daum C."/>
            <person name="Barry K."/>
            <person name="Grigoriev I.V."/>
            <person name="Favel A."/>
            <person name="Rosso M.N."/>
            <person name="Martin F."/>
        </authorList>
    </citation>
    <scope>NUCLEOTIDE SEQUENCE [LARGE SCALE GENOMIC DNA]</scope>
    <source>
        <strain evidence="2 3">CIRM-BRFM 2984</strain>
    </source>
</reference>
<organism evidence="2 3">
    <name type="scientific">Favolaschia claudopus</name>
    <dbReference type="NCBI Taxonomy" id="2862362"/>
    <lineage>
        <taxon>Eukaryota</taxon>
        <taxon>Fungi</taxon>
        <taxon>Dikarya</taxon>
        <taxon>Basidiomycota</taxon>
        <taxon>Agaricomycotina</taxon>
        <taxon>Agaricomycetes</taxon>
        <taxon>Agaricomycetidae</taxon>
        <taxon>Agaricales</taxon>
        <taxon>Marasmiineae</taxon>
        <taxon>Mycenaceae</taxon>
        <taxon>Favolaschia</taxon>
    </lineage>
</organism>
<feature type="region of interest" description="Disordered" evidence="1">
    <location>
        <begin position="105"/>
        <end position="127"/>
    </location>
</feature>
<dbReference type="Proteomes" id="UP001362999">
    <property type="component" value="Unassembled WGS sequence"/>
</dbReference>
<feature type="compositionally biased region" description="Basic and acidic residues" evidence="1">
    <location>
        <begin position="111"/>
        <end position="122"/>
    </location>
</feature>
<evidence type="ECO:0000313" key="3">
    <source>
        <dbReference type="Proteomes" id="UP001362999"/>
    </source>
</evidence>
<protein>
    <submittedName>
        <fullName evidence="2">Uncharacterized protein</fullName>
    </submittedName>
</protein>
<accession>A0AAW0DJI0</accession>
<comment type="caution">
    <text evidence="2">The sequence shown here is derived from an EMBL/GenBank/DDBJ whole genome shotgun (WGS) entry which is preliminary data.</text>
</comment>
<evidence type="ECO:0000313" key="2">
    <source>
        <dbReference type="EMBL" id="KAK7052660.1"/>
    </source>
</evidence>
<proteinExistence type="predicted"/>